<feature type="domain" description="Peptidase S26" evidence="7">
    <location>
        <begin position="117"/>
        <end position="336"/>
    </location>
</feature>
<feature type="transmembrane region" description="Helical" evidence="6">
    <location>
        <begin position="115"/>
        <end position="136"/>
    </location>
</feature>
<keyword evidence="9" id="KW-1185">Reference proteome</keyword>
<reference evidence="8" key="1">
    <citation type="submission" date="2021-12" db="EMBL/GenBank/DDBJ databases">
        <authorList>
            <person name="Veyrier F.J."/>
        </authorList>
    </citation>
    <scope>NUCLEOTIDE SEQUENCE</scope>
    <source>
        <strain evidence="8">SAG 1488-6</strain>
    </source>
</reference>
<evidence type="ECO:0000259" key="7">
    <source>
        <dbReference type="Pfam" id="PF10502"/>
    </source>
</evidence>
<feature type="transmembrane region" description="Helical" evidence="6">
    <location>
        <begin position="6"/>
        <end position="24"/>
    </location>
</feature>
<dbReference type="PANTHER" id="PTHR43390">
    <property type="entry name" value="SIGNAL PEPTIDASE I"/>
    <property type="match status" value="1"/>
</dbReference>
<organism evidence="8 9">
    <name type="scientific">Vitreoscilla stercoraria</name>
    <dbReference type="NCBI Taxonomy" id="61"/>
    <lineage>
        <taxon>Bacteria</taxon>
        <taxon>Pseudomonadati</taxon>
        <taxon>Pseudomonadota</taxon>
        <taxon>Betaproteobacteria</taxon>
        <taxon>Neisseriales</taxon>
        <taxon>Neisseriaceae</taxon>
        <taxon>Vitreoscilla</taxon>
    </lineage>
</organism>
<evidence type="ECO:0000313" key="9">
    <source>
        <dbReference type="Proteomes" id="UP000832034"/>
    </source>
</evidence>
<dbReference type="Gene3D" id="2.10.109.10">
    <property type="entry name" value="Umud Fragment, subunit A"/>
    <property type="match status" value="1"/>
</dbReference>
<dbReference type="Proteomes" id="UP000832034">
    <property type="component" value="Chromosome"/>
</dbReference>
<dbReference type="NCBIfam" id="TIGR02227">
    <property type="entry name" value="sigpep_I_bact"/>
    <property type="match status" value="1"/>
</dbReference>
<name>A0ABY4E6Y6_VITST</name>
<evidence type="ECO:0000256" key="5">
    <source>
        <dbReference type="ARBA" id="ARBA00022801"/>
    </source>
</evidence>
<comment type="caution">
    <text evidence="6">Lacks conserved residue(s) required for the propagation of feature annotation.</text>
</comment>
<dbReference type="InterPro" id="IPR000223">
    <property type="entry name" value="Pept_S26A_signal_pept_1"/>
</dbReference>
<dbReference type="RefSeq" id="WP_026353647.1">
    <property type="nucleotide sequence ID" value="NZ_CP091512.1"/>
</dbReference>
<keyword evidence="6" id="KW-0645">Protease</keyword>
<dbReference type="PRINTS" id="PR00727">
    <property type="entry name" value="LEADERPTASE"/>
</dbReference>
<dbReference type="EC" id="3.4.21.89" evidence="3 6"/>
<gene>
    <name evidence="8" type="primary">lepB</name>
    <name evidence="8" type="ORF">LVJ81_07635</name>
</gene>
<dbReference type="InterPro" id="IPR036286">
    <property type="entry name" value="LexA/Signal_pep-like_sf"/>
</dbReference>
<dbReference type="Pfam" id="PF10502">
    <property type="entry name" value="Peptidase_S26"/>
    <property type="match status" value="1"/>
</dbReference>
<dbReference type="CDD" id="cd06530">
    <property type="entry name" value="S26_SPase_I"/>
    <property type="match status" value="1"/>
</dbReference>
<dbReference type="GO" id="GO:0009003">
    <property type="term" value="F:signal peptidase activity"/>
    <property type="evidence" value="ECO:0007669"/>
    <property type="project" value="UniProtKB-EC"/>
</dbReference>
<evidence type="ECO:0000256" key="3">
    <source>
        <dbReference type="ARBA" id="ARBA00013208"/>
    </source>
</evidence>
<evidence type="ECO:0000256" key="2">
    <source>
        <dbReference type="ARBA" id="ARBA00009370"/>
    </source>
</evidence>
<keyword evidence="6" id="KW-0812">Transmembrane</keyword>
<feature type="transmembrane region" description="Helical" evidence="6">
    <location>
        <begin position="59"/>
        <end position="80"/>
    </location>
</feature>
<keyword evidence="5 6" id="KW-0378">Hydrolase</keyword>
<keyword evidence="6" id="KW-0472">Membrane</keyword>
<feature type="transmembrane region" description="Helical" evidence="6">
    <location>
        <begin position="36"/>
        <end position="53"/>
    </location>
</feature>
<dbReference type="EMBL" id="CP091512">
    <property type="protein sequence ID" value="UOO91537.1"/>
    <property type="molecule type" value="Genomic_DNA"/>
</dbReference>
<proteinExistence type="inferred from homology"/>
<keyword evidence="6" id="KW-1133">Transmembrane helix</keyword>
<evidence type="ECO:0000313" key="8">
    <source>
        <dbReference type="EMBL" id="UOO91537.1"/>
    </source>
</evidence>
<sequence length="349" mass="39661">MSERLLYMAVAAFVVGLVLLLSSNKQRQDNGEWSNPLQWGYLLMMIGVFGVLAKYLSFTAVLLVFVAFTGVVWGVSKWIFRQASQELAQQRSLPDDKATRKAIQQQAYEGKVGHFVDYMSGFFPIIAIVFVLRTFIAEPFQIPSSSMRPGLVVGDFILVNKFTYGIRMPVSNEVVIPMNPIAHGDVVVFAYPENESVSFVKRIVALPGDTIEYRHKKLIVNGQEVPQKVLGQEEYIENTPMGAITLEPEILDEQWGSHQYQVYQLPEAAPFNPQVVREYMRNNPACQYEGFESFTCKVPQGQYFAMGDNRDNSDDSRYWGFVSDRHIVGKAFFVWMNFGDFSRIGTHIK</sequence>
<dbReference type="SUPFAM" id="SSF51306">
    <property type="entry name" value="LexA/Signal peptidase"/>
    <property type="match status" value="1"/>
</dbReference>
<protein>
    <recommendedName>
        <fullName evidence="4 6">Signal peptidase I</fullName>
        <ecNumber evidence="3 6">3.4.21.89</ecNumber>
    </recommendedName>
</protein>
<comment type="catalytic activity">
    <reaction evidence="1 6">
        <text>Cleavage of hydrophobic, N-terminal signal or leader sequences from secreted and periplasmic proteins.</text>
        <dbReference type="EC" id="3.4.21.89"/>
    </reaction>
</comment>
<evidence type="ECO:0000256" key="4">
    <source>
        <dbReference type="ARBA" id="ARBA00019232"/>
    </source>
</evidence>
<evidence type="ECO:0000256" key="1">
    <source>
        <dbReference type="ARBA" id="ARBA00000677"/>
    </source>
</evidence>
<evidence type="ECO:0000256" key="6">
    <source>
        <dbReference type="RuleBase" id="RU362042"/>
    </source>
</evidence>
<dbReference type="PANTHER" id="PTHR43390:SF1">
    <property type="entry name" value="CHLOROPLAST PROCESSING PEPTIDASE"/>
    <property type="match status" value="1"/>
</dbReference>
<dbReference type="InterPro" id="IPR019757">
    <property type="entry name" value="Pept_S26A_signal_pept_1_Lys-AS"/>
</dbReference>
<comment type="similarity">
    <text evidence="2 6">Belongs to the peptidase S26 family.</text>
</comment>
<dbReference type="PROSITE" id="PS00760">
    <property type="entry name" value="SPASE_I_2"/>
    <property type="match status" value="1"/>
</dbReference>
<dbReference type="InterPro" id="IPR019533">
    <property type="entry name" value="Peptidase_S26"/>
</dbReference>
<reference evidence="8" key="2">
    <citation type="journal article" date="2022" name="Res Sq">
        <title>Evolution of multicellular longitudinally dividing oral cavity symbionts (Neisseriaceae).</title>
        <authorList>
            <person name="Nyongesa S."/>
            <person name="Weber P."/>
            <person name="Bernet E."/>
            <person name="Pullido F."/>
            <person name="Nieckarz M."/>
            <person name="Delaby M."/>
            <person name="Nieves C."/>
            <person name="Viehboeck T."/>
            <person name="Krause N."/>
            <person name="Rivera-Millot A."/>
            <person name="Nakamura A."/>
            <person name="Vischer N."/>
            <person name="VanNieuwenhze M."/>
            <person name="Brun Y."/>
            <person name="Cava F."/>
            <person name="Bulgheresi S."/>
            <person name="Veyrier F."/>
        </authorList>
    </citation>
    <scope>NUCLEOTIDE SEQUENCE</scope>
    <source>
        <strain evidence="8">SAG 1488-6</strain>
    </source>
</reference>
<comment type="subcellular location">
    <subcellularLocation>
        <location evidence="6">Membrane</location>
        <topology evidence="6">Single-pass type II membrane protein</topology>
    </subcellularLocation>
</comment>
<accession>A0ABY4E6Y6</accession>